<dbReference type="InterPro" id="IPR013783">
    <property type="entry name" value="Ig-like_fold"/>
</dbReference>
<dbReference type="Gene3D" id="2.60.120.200">
    <property type="match status" value="1"/>
</dbReference>
<dbReference type="InterPro" id="IPR023828">
    <property type="entry name" value="Peptidase_S8_Ser-AS"/>
</dbReference>
<evidence type="ECO:0000313" key="9">
    <source>
        <dbReference type="EMBL" id="MFC4820910.1"/>
    </source>
</evidence>
<reference evidence="10" key="1">
    <citation type="journal article" date="2019" name="Int. J. Syst. Evol. Microbiol.">
        <title>The Global Catalogue of Microorganisms (GCM) 10K type strain sequencing project: providing services to taxonomists for standard genome sequencing and annotation.</title>
        <authorList>
            <consortium name="The Broad Institute Genomics Platform"/>
            <consortium name="The Broad Institute Genome Sequencing Center for Infectious Disease"/>
            <person name="Wu L."/>
            <person name="Ma J."/>
        </authorList>
    </citation>
    <scope>NUCLEOTIDE SEQUENCE [LARGE SCALE GENOMIC DNA]</scope>
    <source>
        <strain evidence="10">CCUG 30340</strain>
    </source>
</reference>
<dbReference type="InterPro" id="IPR000209">
    <property type="entry name" value="Peptidase_S8/S53_dom"/>
</dbReference>
<evidence type="ECO:0000256" key="3">
    <source>
        <dbReference type="ARBA" id="ARBA00022801"/>
    </source>
</evidence>
<dbReference type="PANTHER" id="PTHR43399">
    <property type="entry name" value="SUBTILISIN-RELATED"/>
    <property type="match status" value="1"/>
</dbReference>
<dbReference type="InterPro" id="IPR008979">
    <property type="entry name" value="Galactose-bd-like_sf"/>
</dbReference>
<feature type="domain" description="Peptidase S8/S53" evidence="8">
    <location>
        <begin position="322"/>
        <end position="612"/>
    </location>
</feature>
<keyword evidence="3 5" id="KW-0378">Hydrolase</keyword>
<dbReference type="SUPFAM" id="SSF49785">
    <property type="entry name" value="Galactose-binding domain-like"/>
    <property type="match status" value="1"/>
</dbReference>
<sequence length="1230" mass="127203">MRNPITVAVLAALAGTSAGLAPRPLPAAAPAPASYKLFAPKDALPPGTPGVQLLEDYGDFALYRSATPTVAGTRGALAAKADMDVLQFTAQPFDTQRDQPAPPAPFSPETTPGPSLQLVQFVGPVKKEWLDALASRGIAPVQYVASNGYLVWADEAAQAELAALRRSAGWLQYAAPYQSFLKVDPALRQRLAANAAASDEVDVTVQVYRHDGAGETRQFVQERAMLPSAQQGPLGAGVPNHRWVPILKYENLSLRVRLADVVAIAARADVTFVGITPTFRQMDEKQDVILAGDFAPSPASIDYVQFLTELGFPQDPAAYPIVDVTDSPVDEGGTGVTVLNTADVKFRVAGDAGQPSRVVYFQNCSSQPDGEVGAIDGHGSLNAGIVAGYDQRSGFPYRDGDGFQLGLGVNPFGRIGSTAIFVPDFDTSGCDNGPAGLIDANWRNGARISSNSWGSNGNGTYEATQQIYDAGVRDADAATAGNQELIYVWAAANSGPNPSTIGIPSAAKNLITVGASENVRPDWTDGCGMGPADADHADDIARFSSRGPAPGGRVKPEVVAPGSHIQSGASNYAGYDTGVCDLHHPAGQTEFAASSGTSHSTPAVSGIASLAYWWIEHGGAGAAAGSVTEVGGARAPSPALMKAWLIAHPSYLSGDGAGDDLPSNNQGYGMPNLADMFGTTPKVLLDQSDLLVASGEVRDYIWEVADPSRPLRVALAYTDAPGALGTSPQVNDLDLAVRVNGQSYLGNHFDHQWSTPGGSADDRNNYEAVFLPAGASGEVTVTVTAGNIAGDATFSGGGPNQDFALVCSNCRRVSTYTLAAAQSSLQVCAGGTVDTTIRLGQVEGFADPVSLSAGGAPPGTSVTFAPNPLEPPGESTLTLAASESAQPGITTLSVDASSGSIAKSIDLELGVYDAAPPNPALDGPGDGDVDVPLLPTLRWQAAPQGYSYLVQVATDAAFGHVIASTQTLDTEWTLPETSLLDSSTRYWWRVVARNPCGDSAPLGAGADTVFADGFDPAAAIVGARPFTTVAQPGDCAVGTAPVIVLGDDTESGAPGWTHGAANGSVDTWALGDAAHRGAHAWQANAPATASANDQWLISPSVQLPADLSPLSLSFWNQQSIKSASGGSSCQDGAILEISANGGSSWTPVPATALQTDPYNGAISGSFGNPLGNRQGWCGDPQAYLNSIVDLAGYAGQTVQFRFRLGHDRFAHRADPNWAIDQVTIKGCASP</sequence>
<evidence type="ECO:0000259" key="8">
    <source>
        <dbReference type="Pfam" id="PF00082"/>
    </source>
</evidence>
<accession>A0ABV9QW92</accession>
<dbReference type="InterPro" id="IPR051048">
    <property type="entry name" value="Peptidase_S8/S53_subtilisin"/>
</dbReference>
<feature type="active site" description="Charge relay system" evidence="5">
    <location>
        <position position="351"/>
    </location>
</feature>
<feature type="chain" id="PRO_5046635034" evidence="7">
    <location>
        <begin position="22"/>
        <end position="1230"/>
    </location>
</feature>
<feature type="active site" description="Charge relay system" evidence="5">
    <location>
        <position position="378"/>
    </location>
</feature>
<feature type="region of interest" description="Disordered" evidence="6">
    <location>
        <begin position="94"/>
        <end position="113"/>
    </location>
</feature>
<comment type="similarity">
    <text evidence="1 5">Belongs to the peptidase S8 family.</text>
</comment>
<keyword evidence="2 5" id="KW-0645">Protease</keyword>
<dbReference type="Pfam" id="PF00082">
    <property type="entry name" value="Peptidase_S8"/>
    <property type="match status" value="1"/>
</dbReference>
<keyword evidence="4 5" id="KW-0720">Serine protease</keyword>
<dbReference type="RefSeq" id="WP_380021040.1">
    <property type="nucleotide sequence ID" value="NZ_JBHSHD010000008.1"/>
</dbReference>
<dbReference type="PROSITE" id="PS51892">
    <property type="entry name" value="SUBTILASE"/>
    <property type="match status" value="1"/>
</dbReference>
<gene>
    <name evidence="9" type="ORF">ACFO6Q_11275</name>
</gene>
<dbReference type="InterPro" id="IPR036852">
    <property type="entry name" value="Peptidase_S8/S53_dom_sf"/>
</dbReference>
<evidence type="ECO:0000256" key="5">
    <source>
        <dbReference type="PROSITE-ProRule" id="PRU01240"/>
    </source>
</evidence>
<evidence type="ECO:0000256" key="1">
    <source>
        <dbReference type="ARBA" id="ARBA00011073"/>
    </source>
</evidence>
<dbReference type="Gene3D" id="2.60.120.380">
    <property type="match status" value="1"/>
</dbReference>
<name>A0ABV9QW92_9GAMM</name>
<feature type="active site" description="Charge relay system" evidence="5">
    <location>
        <position position="598"/>
    </location>
</feature>
<dbReference type="PROSITE" id="PS00138">
    <property type="entry name" value="SUBTILASE_SER"/>
    <property type="match status" value="1"/>
</dbReference>
<keyword evidence="7" id="KW-0732">Signal</keyword>
<dbReference type="Proteomes" id="UP001595886">
    <property type="component" value="Unassembled WGS sequence"/>
</dbReference>
<evidence type="ECO:0000256" key="6">
    <source>
        <dbReference type="SAM" id="MobiDB-lite"/>
    </source>
</evidence>
<dbReference type="SUPFAM" id="SSF49265">
    <property type="entry name" value="Fibronectin type III"/>
    <property type="match status" value="1"/>
</dbReference>
<evidence type="ECO:0000313" key="10">
    <source>
        <dbReference type="Proteomes" id="UP001595886"/>
    </source>
</evidence>
<feature type="signal peptide" evidence="7">
    <location>
        <begin position="1"/>
        <end position="21"/>
    </location>
</feature>
<comment type="caution">
    <text evidence="9">The sequence shown here is derived from an EMBL/GenBank/DDBJ whole genome shotgun (WGS) entry which is preliminary data.</text>
</comment>
<dbReference type="Gene3D" id="3.40.50.200">
    <property type="entry name" value="Peptidase S8/S53 domain"/>
    <property type="match status" value="1"/>
</dbReference>
<dbReference type="InterPro" id="IPR036116">
    <property type="entry name" value="FN3_sf"/>
</dbReference>
<protein>
    <submittedName>
        <fullName evidence="9">S8 family serine peptidase</fullName>
    </submittedName>
</protein>
<dbReference type="SUPFAM" id="SSF52743">
    <property type="entry name" value="Subtilisin-like"/>
    <property type="match status" value="1"/>
</dbReference>
<dbReference type="Gene3D" id="2.60.40.10">
    <property type="entry name" value="Immunoglobulins"/>
    <property type="match status" value="1"/>
</dbReference>
<evidence type="ECO:0000256" key="4">
    <source>
        <dbReference type="ARBA" id="ARBA00022825"/>
    </source>
</evidence>
<dbReference type="EMBL" id="JBHSHD010000008">
    <property type="protein sequence ID" value="MFC4820910.1"/>
    <property type="molecule type" value="Genomic_DNA"/>
</dbReference>
<organism evidence="9 10">
    <name type="scientific">Dokdonella ginsengisoli</name>
    <dbReference type="NCBI Taxonomy" id="363846"/>
    <lineage>
        <taxon>Bacteria</taxon>
        <taxon>Pseudomonadati</taxon>
        <taxon>Pseudomonadota</taxon>
        <taxon>Gammaproteobacteria</taxon>
        <taxon>Lysobacterales</taxon>
        <taxon>Rhodanobacteraceae</taxon>
        <taxon>Dokdonella</taxon>
    </lineage>
</organism>
<evidence type="ECO:0000256" key="7">
    <source>
        <dbReference type="SAM" id="SignalP"/>
    </source>
</evidence>
<keyword evidence="10" id="KW-1185">Reference proteome</keyword>
<dbReference type="PANTHER" id="PTHR43399:SF4">
    <property type="entry name" value="CELL WALL-ASSOCIATED PROTEASE"/>
    <property type="match status" value="1"/>
</dbReference>
<proteinExistence type="inferred from homology"/>
<evidence type="ECO:0000256" key="2">
    <source>
        <dbReference type="ARBA" id="ARBA00022670"/>
    </source>
</evidence>